<dbReference type="PANTHER" id="PTHR10742:SF416">
    <property type="entry name" value="SPERMINE OXIDASE"/>
    <property type="match status" value="1"/>
</dbReference>
<reference evidence="2" key="1">
    <citation type="submission" date="2022-03" db="EMBL/GenBank/DDBJ databases">
        <authorList>
            <person name="Martin C."/>
        </authorList>
    </citation>
    <scope>NUCLEOTIDE SEQUENCE</scope>
</reference>
<dbReference type="Pfam" id="PF01593">
    <property type="entry name" value="Amino_oxidase"/>
    <property type="match status" value="1"/>
</dbReference>
<gene>
    <name evidence="2" type="ORF">OFUS_LOCUS10249</name>
</gene>
<name>A0A8S4NR57_OWEFU</name>
<dbReference type="SUPFAM" id="SSF51905">
    <property type="entry name" value="FAD/NAD(P)-binding domain"/>
    <property type="match status" value="1"/>
</dbReference>
<keyword evidence="3" id="KW-1185">Reference proteome</keyword>
<feature type="domain" description="Amine oxidase" evidence="1">
    <location>
        <begin position="2"/>
        <end position="102"/>
    </location>
</feature>
<sequence length="110" mass="12677">MEKEPHDLVLNVCHELMEKFLKRSIQRPINLIRTNWASEPYVYGSYSYQSTHGKHSDVDILAAPLPNEKVPRLMFAGEATSKHYFSTVHGAMMSGWREADRLAQLYTSHD</sequence>
<dbReference type="Gene3D" id="3.90.660.10">
    <property type="match status" value="1"/>
</dbReference>
<proteinExistence type="predicted"/>
<dbReference type="OrthoDB" id="6275202at2759"/>
<protein>
    <recommendedName>
        <fullName evidence="1">Amine oxidase domain-containing protein</fullName>
    </recommendedName>
</protein>
<dbReference type="InterPro" id="IPR036188">
    <property type="entry name" value="FAD/NAD-bd_sf"/>
</dbReference>
<evidence type="ECO:0000259" key="1">
    <source>
        <dbReference type="Pfam" id="PF01593"/>
    </source>
</evidence>
<accession>A0A8S4NR57</accession>
<comment type="caution">
    <text evidence="2">The sequence shown here is derived from an EMBL/GenBank/DDBJ whole genome shotgun (WGS) entry which is preliminary data.</text>
</comment>
<dbReference type="EMBL" id="CAIIXF020000005">
    <property type="protein sequence ID" value="CAH1783982.1"/>
    <property type="molecule type" value="Genomic_DNA"/>
</dbReference>
<dbReference type="Proteomes" id="UP000749559">
    <property type="component" value="Unassembled WGS sequence"/>
</dbReference>
<dbReference type="GO" id="GO:0046592">
    <property type="term" value="F:polyamine oxidase activity"/>
    <property type="evidence" value="ECO:0007669"/>
    <property type="project" value="TreeGrafter"/>
</dbReference>
<dbReference type="AlphaFoldDB" id="A0A8S4NR57"/>
<evidence type="ECO:0000313" key="2">
    <source>
        <dbReference type="EMBL" id="CAH1783982.1"/>
    </source>
</evidence>
<dbReference type="SUPFAM" id="SSF54373">
    <property type="entry name" value="FAD-linked reductases, C-terminal domain"/>
    <property type="match status" value="1"/>
</dbReference>
<dbReference type="InterPro" id="IPR002937">
    <property type="entry name" value="Amino_oxidase"/>
</dbReference>
<dbReference type="PANTHER" id="PTHR10742">
    <property type="entry name" value="FLAVIN MONOAMINE OXIDASE"/>
    <property type="match status" value="1"/>
</dbReference>
<evidence type="ECO:0000313" key="3">
    <source>
        <dbReference type="Proteomes" id="UP000749559"/>
    </source>
</evidence>
<dbReference type="InterPro" id="IPR050281">
    <property type="entry name" value="Flavin_monoamine_oxidase"/>
</dbReference>
<dbReference type="Gene3D" id="3.50.50.60">
    <property type="entry name" value="FAD/NAD(P)-binding domain"/>
    <property type="match status" value="1"/>
</dbReference>
<organism evidence="2 3">
    <name type="scientific">Owenia fusiformis</name>
    <name type="common">Polychaete worm</name>
    <dbReference type="NCBI Taxonomy" id="6347"/>
    <lineage>
        <taxon>Eukaryota</taxon>
        <taxon>Metazoa</taxon>
        <taxon>Spiralia</taxon>
        <taxon>Lophotrochozoa</taxon>
        <taxon>Annelida</taxon>
        <taxon>Polychaeta</taxon>
        <taxon>Sedentaria</taxon>
        <taxon>Canalipalpata</taxon>
        <taxon>Sabellida</taxon>
        <taxon>Oweniida</taxon>
        <taxon>Oweniidae</taxon>
        <taxon>Owenia</taxon>
    </lineage>
</organism>